<evidence type="ECO:0000313" key="3">
    <source>
        <dbReference type="Proteomes" id="UP000708208"/>
    </source>
</evidence>
<evidence type="ECO:0000256" key="1">
    <source>
        <dbReference type="SAM" id="MobiDB-lite"/>
    </source>
</evidence>
<proteinExistence type="predicted"/>
<sequence>MSKQNDSSSKISNESGLAFKERSSNTREEPAWKAPTTLSSTVDATTLESKTAPATDISLDQPTDRPSSTQQMRSDGTYFTGSESNNHYQITNNNQWIRGYQESKRPVQISSPDPSLSSPPLRKTVGPCLDDEEKDFDYDSTSSSHNSESSRELEEETIAFP</sequence>
<dbReference type="AlphaFoldDB" id="A0A8J2LZ30"/>
<feature type="non-terminal residue" evidence="2">
    <location>
        <position position="161"/>
    </location>
</feature>
<feature type="compositionally biased region" description="Polar residues" evidence="1">
    <location>
        <begin position="36"/>
        <end position="49"/>
    </location>
</feature>
<organism evidence="2 3">
    <name type="scientific">Allacma fusca</name>
    <dbReference type="NCBI Taxonomy" id="39272"/>
    <lineage>
        <taxon>Eukaryota</taxon>
        <taxon>Metazoa</taxon>
        <taxon>Ecdysozoa</taxon>
        <taxon>Arthropoda</taxon>
        <taxon>Hexapoda</taxon>
        <taxon>Collembola</taxon>
        <taxon>Symphypleona</taxon>
        <taxon>Sminthuridae</taxon>
        <taxon>Allacma</taxon>
    </lineage>
</organism>
<comment type="caution">
    <text evidence="2">The sequence shown here is derived from an EMBL/GenBank/DDBJ whole genome shotgun (WGS) entry which is preliminary data.</text>
</comment>
<accession>A0A8J2LZ30</accession>
<keyword evidence="3" id="KW-1185">Reference proteome</keyword>
<gene>
    <name evidence="2" type="ORF">AFUS01_LOCUS41054</name>
</gene>
<feature type="compositionally biased region" description="Basic and acidic residues" evidence="1">
    <location>
        <begin position="19"/>
        <end position="31"/>
    </location>
</feature>
<feature type="compositionally biased region" description="Acidic residues" evidence="1">
    <location>
        <begin position="129"/>
        <end position="138"/>
    </location>
</feature>
<evidence type="ECO:0000313" key="2">
    <source>
        <dbReference type="EMBL" id="CAG7831305.1"/>
    </source>
</evidence>
<feature type="compositionally biased region" description="Low complexity" evidence="1">
    <location>
        <begin position="110"/>
        <end position="121"/>
    </location>
</feature>
<dbReference type="EMBL" id="CAJVCH010559932">
    <property type="protein sequence ID" value="CAG7831305.1"/>
    <property type="molecule type" value="Genomic_DNA"/>
</dbReference>
<name>A0A8J2LZ30_9HEXA</name>
<dbReference type="Proteomes" id="UP000708208">
    <property type="component" value="Unassembled WGS sequence"/>
</dbReference>
<feature type="compositionally biased region" description="Polar residues" evidence="1">
    <location>
        <begin position="58"/>
        <end position="96"/>
    </location>
</feature>
<protein>
    <submittedName>
        <fullName evidence="2">Uncharacterized protein</fullName>
    </submittedName>
</protein>
<reference evidence="2" key="1">
    <citation type="submission" date="2021-06" db="EMBL/GenBank/DDBJ databases">
        <authorList>
            <person name="Hodson N. C."/>
            <person name="Mongue J. A."/>
            <person name="Jaron S. K."/>
        </authorList>
    </citation>
    <scope>NUCLEOTIDE SEQUENCE</scope>
</reference>
<feature type="region of interest" description="Disordered" evidence="1">
    <location>
        <begin position="1"/>
        <end position="161"/>
    </location>
</feature>
<feature type="compositionally biased region" description="Polar residues" evidence="1">
    <location>
        <begin position="1"/>
        <end position="15"/>
    </location>
</feature>